<dbReference type="EMBL" id="JACVVK020000101">
    <property type="protein sequence ID" value="KAK7492596.1"/>
    <property type="molecule type" value="Genomic_DNA"/>
</dbReference>
<sequence>MVQKTLEVKYTGRQRRWNGTHPCRVRFSLCSTTYQPISKPRGAAERKDFTLRLVRPVSYSVHACILTRVGSLVVFRLTLVTRDSAVNADYLFVLRVV</sequence>
<reference evidence="1 2" key="1">
    <citation type="journal article" date="2023" name="Sci. Data">
        <title>Genome assembly of the Korean intertidal mud-creeper Batillaria attramentaria.</title>
        <authorList>
            <person name="Patra A.K."/>
            <person name="Ho P.T."/>
            <person name="Jun S."/>
            <person name="Lee S.J."/>
            <person name="Kim Y."/>
            <person name="Won Y.J."/>
        </authorList>
    </citation>
    <scope>NUCLEOTIDE SEQUENCE [LARGE SCALE GENOMIC DNA]</scope>
    <source>
        <strain evidence="1">Wonlab-2016</strain>
    </source>
</reference>
<gene>
    <name evidence="1" type="ORF">BaRGS_00016075</name>
</gene>
<organism evidence="1 2">
    <name type="scientific">Batillaria attramentaria</name>
    <dbReference type="NCBI Taxonomy" id="370345"/>
    <lineage>
        <taxon>Eukaryota</taxon>
        <taxon>Metazoa</taxon>
        <taxon>Spiralia</taxon>
        <taxon>Lophotrochozoa</taxon>
        <taxon>Mollusca</taxon>
        <taxon>Gastropoda</taxon>
        <taxon>Caenogastropoda</taxon>
        <taxon>Sorbeoconcha</taxon>
        <taxon>Cerithioidea</taxon>
        <taxon>Batillariidae</taxon>
        <taxon>Batillaria</taxon>
    </lineage>
</organism>
<name>A0ABD0KZC4_9CAEN</name>
<evidence type="ECO:0000313" key="1">
    <source>
        <dbReference type="EMBL" id="KAK7492596.1"/>
    </source>
</evidence>
<keyword evidence="2" id="KW-1185">Reference proteome</keyword>
<evidence type="ECO:0000313" key="2">
    <source>
        <dbReference type="Proteomes" id="UP001519460"/>
    </source>
</evidence>
<proteinExistence type="predicted"/>
<accession>A0ABD0KZC4</accession>
<comment type="caution">
    <text evidence="1">The sequence shown here is derived from an EMBL/GenBank/DDBJ whole genome shotgun (WGS) entry which is preliminary data.</text>
</comment>
<protein>
    <submittedName>
        <fullName evidence="1">Uncharacterized protein</fullName>
    </submittedName>
</protein>
<dbReference type="AlphaFoldDB" id="A0ABD0KZC4"/>
<dbReference type="Proteomes" id="UP001519460">
    <property type="component" value="Unassembled WGS sequence"/>
</dbReference>